<evidence type="ECO:0000256" key="8">
    <source>
        <dbReference type="ARBA" id="ARBA00023212"/>
    </source>
</evidence>
<keyword evidence="5" id="KW-0067">ATP-binding</keyword>
<evidence type="ECO:0000256" key="11">
    <source>
        <dbReference type="SAM" id="MobiDB-lite"/>
    </source>
</evidence>
<reference evidence="13" key="2">
    <citation type="submission" date="2025-09" db="UniProtKB">
        <authorList>
            <consortium name="Ensembl"/>
        </authorList>
    </citation>
    <scope>IDENTIFICATION</scope>
</reference>
<dbReference type="Proteomes" id="UP000233040">
    <property type="component" value="Unassembled WGS sequence"/>
</dbReference>
<comment type="subcellular location">
    <subcellularLocation>
        <location evidence="1">Cytoplasm</location>
        <location evidence="1">Cytoskeleton</location>
    </subcellularLocation>
</comment>
<dbReference type="InterPro" id="IPR036961">
    <property type="entry name" value="Kinesin_motor_dom_sf"/>
</dbReference>
<sequence length="897" mass="98172">MAGASVKVAVRVRPFNVRETSQNAKCVVSMQGNTTSIINPKQSKDAPKSFSFDHSHWSHTSVRGPPVCISATSVIFAYGQTGTMMGRQEPGQQGIDLFSRVGENQSAQLSCSVELSYMEMYCERVRHLLNPKSRGSLRVQEHPILSPECWTYQQPFPCSWWAGPEKVSKVSLVDLAESERADSSGDGPALEGGAGINKSLTTVGKVISATAGMRSNKRKSDFIPDRDSVRTWLLTENVGGNSHTAMIAALSPADINHDETLSTLGCAERTKHIRCKAIISEDPSARLIRELQEEVARLRELLMARGLSASAPEGLKAEGTASSPPAPVSLSSPTTHNGEVGPSFSPNTEPQIGPEEDMERLQETEKIIAELNETWEEKRKTEALRMEREALLAEMGMAVRDDGGTVGVFSPKKPPHLVNLKEDPLMSECPLYRIKAGVTRVGQVGMGITLTRQFIRDIPRPGGDVVVTLQPCEGAEPYVNGKLVTEPLVLKSGNRTVMGKNHVFRHPEQARLGREPGVPAPPGPRSEPVDWNFAQKELLEQQGIDIQLEMEKRLQDLQNQYRKEEEDADLLLEQQQQLYTDSDSGGDSDQCPCEDSWRLISPLREQLPPTTAQTTIKRCGLPSSGKVYEIPQRRRLRGRDPRRATMANPKTQAEKEICCEVALAEDAGRALSHHGKPEGPGDAWRAVARDVWDTVGEEEGGGAGSGGGSEEGARGAEAKGLWAHRDKLTGILQEATLRSSTKALRDRMLRMERVSPRIRGSRGGRPCLRSGRLSWLKQEQPPLQGLQGSGGRGMGLRRPQPTLCPPHGCKLRFPFRSNPQHREFWPGMGSEEAPAAPQPPEEVTPPPDTPARRPPSPRRSHHHRGNSLVGGADPEERPSPQPPQPYPAQRPPGGAAV</sequence>
<dbReference type="GeneTree" id="ENSGT00940000159295"/>
<evidence type="ECO:0000256" key="6">
    <source>
        <dbReference type="ARBA" id="ARBA00023054"/>
    </source>
</evidence>
<dbReference type="GO" id="GO:0003777">
    <property type="term" value="F:microtubule motor activity"/>
    <property type="evidence" value="ECO:0007669"/>
    <property type="project" value="InterPro"/>
</dbReference>
<dbReference type="PROSITE" id="PS50067">
    <property type="entry name" value="KINESIN_MOTOR_2"/>
    <property type="match status" value="2"/>
</dbReference>
<keyword evidence="4" id="KW-0547">Nucleotide-binding</keyword>
<evidence type="ECO:0000313" key="13">
    <source>
        <dbReference type="Ensembl" id="ENSCCAP00000040480.1"/>
    </source>
</evidence>
<feature type="compositionally biased region" description="Pro residues" evidence="11">
    <location>
        <begin position="836"/>
        <end position="854"/>
    </location>
</feature>
<evidence type="ECO:0000256" key="3">
    <source>
        <dbReference type="ARBA" id="ARBA00022701"/>
    </source>
</evidence>
<dbReference type="STRING" id="9516.ENSCCAP00000040480"/>
<dbReference type="SMART" id="SM00129">
    <property type="entry name" value="KISc"/>
    <property type="match status" value="1"/>
</dbReference>
<feature type="region of interest" description="Disordered" evidence="11">
    <location>
        <begin position="820"/>
        <end position="897"/>
    </location>
</feature>
<dbReference type="InterPro" id="IPR001752">
    <property type="entry name" value="Kinesin_motor_dom"/>
</dbReference>
<feature type="region of interest" description="Disordered" evidence="11">
    <location>
        <begin position="312"/>
        <end position="356"/>
    </location>
</feature>
<keyword evidence="2" id="KW-0963">Cytoplasm</keyword>
<dbReference type="GO" id="GO:0005874">
    <property type="term" value="C:microtubule"/>
    <property type="evidence" value="ECO:0007669"/>
    <property type="project" value="UniProtKB-KW"/>
</dbReference>
<evidence type="ECO:0000313" key="14">
    <source>
        <dbReference type="Proteomes" id="UP000233040"/>
    </source>
</evidence>
<keyword evidence="14" id="KW-1185">Reference proteome</keyword>
<dbReference type="InterPro" id="IPR032405">
    <property type="entry name" value="Kinesin_assoc"/>
</dbReference>
<keyword evidence="3" id="KW-0493">Microtubule</keyword>
<feature type="domain" description="Kinesin motor" evidence="12">
    <location>
        <begin position="163"/>
        <end position="273"/>
    </location>
</feature>
<comment type="caution">
    <text evidence="9">Lacks conserved residue(s) required for the propagation of feature annotation.</text>
</comment>
<feature type="compositionally biased region" description="Gly residues" evidence="11">
    <location>
        <begin position="701"/>
        <end position="710"/>
    </location>
</feature>
<evidence type="ECO:0000256" key="2">
    <source>
        <dbReference type="ARBA" id="ARBA00022490"/>
    </source>
</evidence>
<dbReference type="PRINTS" id="PR00380">
    <property type="entry name" value="KINESINHEAVY"/>
</dbReference>
<dbReference type="GO" id="GO:0008017">
    <property type="term" value="F:microtubule binding"/>
    <property type="evidence" value="ECO:0007669"/>
    <property type="project" value="InterPro"/>
</dbReference>
<dbReference type="PANTHER" id="PTHR47117">
    <property type="entry name" value="STAR-RELATED LIPID TRANSFER PROTEIN 9"/>
    <property type="match status" value="1"/>
</dbReference>
<dbReference type="SUPFAM" id="SSF49879">
    <property type="entry name" value="SMAD/FHA domain"/>
    <property type="match status" value="1"/>
</dbReference>
<keyword evidence="8" id="KW-0206">Cytoskeleton</keyword>
<dbReference type="AlphaFoldDB" id="A0A2K5SJC0"/>
<dbReference type="Pfam" id="PF16183">
    <property type="entry name" value="Kinesin_assoc"/>
    <property type="match status" value="1"/>
</dbReference>
<organism evidence="13 14">
    <name type="scientific">Cebus imitator</name>
    <name type="common">Panamanian white-faced capuchin</name>
    <name type="synonym">Cebus capucinus imitator</name>
    <dbReference type="NCBI Taxonomy" id="2715852"/>
    <lineage>
        <taxon>Eukaryota</taxon>
        <taxon>Metazoa</taxon>
        <taxon>Chordata</taxon>
        <taxon>Craniata</taxon>
        <taxon>Vertebrata</taxon>
        <taxon>Euteleostomi</taxon>
        <taxon>Mammalia</taxon>
        <taxon>Eutheria</taxon>
        <taxon>Euarchontoglires</taxon>
        <taxon>Primates</taxon>
        <taxon>Haplorrhini</taxon>
        <taxon>Platyrrhini</taxon>
        <taxon>Cebidae</taxon>
        <taxon>Cebinae</taxon>
        <taxon>Cebus</taxon>
    </lineage>
</organism>
<evidence type="ECO:0000256" key="9">
    <source>
        <dbReference type="PROSITE-ProRule" id="PRU00283"/>
    </source>
</evidence>
<reference evidence="13" key="1">
    <citation type="submission" date="2025-08" db="UniProtKB">
        <authorList>
            <consortium name="Ensembl"/>
        </authorList>
    </citation>
    <scope>IDENTIFICATION</scope>
</reference>
<evidence type="ECO:0000259" key="12">
    <source>
        <dbReference type="PROSITE" id="PS50067"/>
    </source>
</evidence>
<feature type="coiled-coil region" evidence="10">
    <location>
        <begin position="547"/>
        <end position="574"/>
    </location>
</feature>
<dbReference type="Gene3D" id="6.10.250.2520">
    <property type="match status" value="1"/>
</dbReference>
<proteinExistence type="inferred from homology"/>
<dbReference type="Ensembl" id="ENSCCAT00000058294.1">
    <property type="protein sequence ID" value="ENSCCAP00000040480.1"/>
    <property type="gene ID" value="ENSCCAG00000038032.1"/>
</dbReference>
<feature type="compositionally biased region" description="Pro residues" evidence="11">
    <location>
        <begin position="879"/>
        <end position="890"/>
    </location>
</feature>
<accession>A0A2K5SJC0</accession>
<feature type="region of interest" description="Disordered" evidence="11">
    <location>
        <begin position="696"/>
        <end position="718"/>
    </location>
</feature>
<dbReference type="InterPro" id="IPR027417">
    <property type="entry name" value="P-loop_NTPase"/>
</dbReference>
<dbReference type="Gene3D" id="3.40.850.10">
    <property type="entry name" value="Kinesin motor domain"/>
    <property type="match status" value="2"/>
</dbReference>
<evidence type="ECO:0000256" key="4">
    <source>
        <dbReference type="ARBA" id="ARBA00022741"/>
    </source>
</evidence>
<dbReference type="GO" id="GO:0005524">
    <property type="term" value="F:ATP binding"/>
    <property type="evidence" value="ECO:0007669"/>
    <property type="project" value="UniProtKB-KW"/>
</dbReference>
<comment type="similarity">
    <text evidence="9">Belongs to the TRAFAC class myosin-kinesin ATPase superfamily. Kinesin family.</text>
</comment>
<name>A0A2K5SJC0_CEBIM</name>
<dbReference type="SUPFAM" id="SSF52540">
    <property type="entry name" value="P-loop containing nucleoside triphosphate hydrolases"/>
    <property type="match status" value="1"/>
</dbReference>
<evidence type="ECO:0000256" key="7">
    <source>
        <dbReference type="ARBA" id="ARBA00023175"/>
    </source>
</evidence>
<dbReference type="OMA" id="PSHRNSW"/>
<dbReference type="Gene3D" id="2.60.200.20">
    <property type="match status" value="1"/>
</dbReference>
<feature type="compositionally biased region" description="Basic residues" evidence="11">
    <location>
        <begin position="855"/>
        <end position="865"/>
    </location>
</feature>
<evidence type="ECO:0000256" key="10">
    <source>
        <dbReference type="SAM" id="Coils"/>
    </source>
</evidence>
<dbReference type="GO" id="GO:0007018">
    <property type="term" value="P:microtubule-based movement"/>
    <property type="evidence" value="ECO:0007669"/>
    <property type="project" value="InterPro"/>
</dbReference>
<evidence type="ECO:0000256" key="1">
    <source>
        <dbReference type="ARBA" id="ARBA00004245"/>
    </source>
</evidence>
<feature type="domain" description="Kinesin motor" evidence="12">
    <location>
        <begin position="5"/>
        <end position="54"/>
    </location>
</feature>
<evidence type="ECO:0000256" key="5">
    <source>
        <dbReference type="ARBA" id="ARBA00022840"/>
    </source>
</evidence>
<dbReference type="PANTHER" id="PTHR47117:SF9">
    <property type="entry name" value="KINESIN-LIKE PROTEIN KIF1C ISOFORM X1"/>
    <property type="match status" value="1"/>
</dbReference>
<keyword evidence="6 10" id="KW-0175">Coiled coil</keyword>
<dbReference type="Pfam" id="PF00225">
    <property type="entry name" value="Kinesin"/>
    <property type="match status" value="2"/>
</dbReference>
<dbReference type="InterPro" id="IPR008984">
    <property type="entry name" value="SMAD_FHA_dom_sf"/>
</dbReference>
<keyword evidence="7" id="KW-0505">Motor protein</keyword>
<protein>
    <recommendedName>
        <fullName evidence="12">Kinesin motor domain-containing protein</fullName>
    </recommendedName>
</protein>